<reference evidence="2 3" key="1">
    <citation type="submission" date="2016-02" db="EMBL/GenBank/DDBJ databases">
        <title>Genome analysis of coral dinoflagellate symbionts highlights evolutionary adaptations to a symbiotic lifestyle.</title>
        <authorList>
            <person name="Aranda M."/>
            <person name="Li Y."/>
            <person name="Liew Y.J."/>
            <person name="Baumgarten S."/>
            <person name="Simakov O."/>
            <person name="Wilson M."/>
            <person name="Piel J."/>
            <person name="Ashoor H."/>
            <person name="Bougouffa S."/>
            <person name="Bajic V.B."/>
            <person name="Ryu T."/>
            <person name="Ravasi T."/>
            <person name="Bayer T."/>
            <person name="Micklem G."/>
            <person name="Kim H."/>
            <person name="Bhak J."/>
            <person name="Lajeunesse T.C."/>
            <person name="Voolstra C.R."/>
        </authorList>
    </citation>
    <scope>NUCLEOTIDE SEQUENCE [LARGE SCALE GENOMIC DNA]</scope>
    <source>
        <strain evidence="2 3">CCMP2467</strain>
    </source>
</reference>
<dbReference type="Proteomes" id="UP000186817">
    <property type="component" value="Unassembled WGS sequence"/>
</dbReference>
<proteinExistence type="predicted"/>
<evidence type="ECO:0000259" key="1">
    <source>
        <dbReference type="Pfam" id="PF02204"/>
    </source>
</evidence>
<evidence type="ECO:0000313" key="3">
    <source>
        <dbReference type="Proteomes" id="UP000186817"/>
    </source>
</evidence>
<name>A0A1Q9D737_SYMMI</name>
<dbReference type="InterPro" id="IPR003123">
    <property type="entry name" value="VPS9"/>
</dbReference>
<protein>
    <recommendedName>
        <fullName evidence="1">VPS9 domain-containing protein</fullName>
    </recommendedName>
</protein>
<accession>A0A1Q9D737</accession>
<keyword evidence="3" id="KW-1185">Reference proteome</keyword>
<dbReference type="EMBL" id="LSRX01000683">
    <property type="protein sequence ID" value="OLP91022.1"/>
    <property type="molecule type" value="Genomic_DNA"/>
</dbReference>
<dbReference type="InterPro" id="IPR037191">
    <property type="entry name" value="VPS9_dom_sf"/>
</dbReference>
<dbReference type="OrthoDB" id="439325at2759"/>
<gene>
    <name evidence="2" type="ORF">AK812_SmicGene27340</name>
</gene>
<evidence type="ECO:0000313" key="2">
    <source>
        <dbReference type="EMBL" id="OLP91022.1"/>
    </source>
</evidence>
<feature type="domain" description="VPS9" evidence="1">
    <location>
        <begin position="81"/>
        <end position="137"/>
    </location>
</feature>
<sequence length="159" mass="17818">MTCDLVSLSYTARHLYAVWSHLPITIGPHSRGAKNKAANNQRRDDFRALQKEAKEFVILHDLPVFINRTLQVVMDLPVADIHDSKDDAFGADEALPLFILIMVRANPPMMASVLSYAESFTARQQLRTEQGYALAQALSNLSPGEWERHIDGEDVQAES</sequence>
<organism evidence="2 3">
    <name type="scientific">Symbiodinium microadriaticum</name>
    <name type="common">Dinoflagellate</name>
    <name type="synonym">Zooxanthella microadriatica</name>
    <dbReference type="NCBI Taxonomy" id="2951"/>
    <lineage>
        <taxon>Eukaryota</taxon>
        <taxon>Sar</taxon>
        <taxon>Alveolata</taxon>
        <taxon>Dinophyceae</taxon>
        <taxon>Suessiales</taxon>
        <taxon>Symbiodiniaceae</taxon>
        <taxon>Symbiodinium</taxon>
    </lineage>
</organism>
<dbReference type="Gene3D" id="1.20.1050.80">
    <property type="entry name" value="VPS9 domain"/>
    <property type="match status" value="1"/>
</dbReference>
<dbReference type="AlphaFoldDB" id="A0A1Q9D737"/>
<comment type="caution">
    <text evidence="2">The sequence shown here is derived from an EMBL/GenBank/DDBJ whole genome shotgun (WGS) entry which is preliminary data.</text>
</comment>
<dbReference type="Pfam" id="PF02204">
    <property type="entry name" value="VPS9"/>
    <property type="match status" value="1"/>
</dbReference>
<dbReference type="SUPFAM" id="SSF109993">
    <property type="entry name" value="VPS9 domain"/>
    <property type="match status" value="1"/>
</dbReference>